<dbReference type="RefSeq" id="XP_026606544.1">
    <property type="nucleotide sequence ID" value="XM_026745678.1"/>
</dbReference>
<proteinExistence type="predicted"/>
<dbReference type="EMBL" id="PVWQ01000003">
    <property type="protein sequence ID" value="RDW87020.1"/>
    <property type="molecule type" value="Genomic_DNA"/>
</dbReference>
<dbReference type="GeneID" id="38114032"/>
<keyword evidence="3" id="KW-1185">Reference proteome</keyword>
<dbReference type="AlphaFoldDB" id="A0A3D8SL24"/>
<accession>A0A3D8SL24</accession>
<name>A0A3D8SL24_9EURO</name>
<keyword evidence="1" id="KW-0732">Signal</keyword>
<dbReference type="Proteomes" id="UP000256690">
    <property type="component" value="Unassembled WGS sequence"/>
</dbReference>
<comment type="caution">
    <text evidence="2">The sequence shown here is derived from an EMBL/GenBank/DDBJ whole genome shotgun (WGS) entry which is preliminary data.</text>
</comment>
<evidence type="ECO:0008006" key="4">
    <source>
        <dbReference type="Google" id="ProtNLM"/>
    </source>
</evidence>
<protein>
    <recommendedName>
        <fullName evidence="4">Secreted protein</fullName>
    </recommendedName>
</protein>
<gene>
    <name evidence="2" type="ORF">DSM5745_03662</name>
</gene>
<evidence type="ECO:0000256" key="1">
    <source>
        <dbReference type="SAM" id="SignalP"/>
    </source>
</evidence>
<evidence type="ECO:0000313" key="2">
    <source>
        <dbReference type="EMBL" id="RDW87020.1"/>
    </source>
</evidence>
<feature type="signal peptide" evidence="1">
    <location>
        <begin position="1"/>
        <end position="22"/>
    </location>
</feature>
<reference evidence="2 3" key="1">
    <citation type="journal article" date="2018" name="IMA Fungus">
        <title>IMA Genome-F 9: Draft genome sequence of Annulohypoxylon stygium, Aspergillus mulundensis, Berkeleyomyces basicola (syn. Thielaviopsis basicola), Ceratocystis smalleyi, two Cercospora beticola strains, Coleophoma cylindrospora, Fusarium fracticaudum, Phialophora cf. hyalina, and Morchella septimelata.</title>
        <authorList>
            <person name="Wingfield B.D."/>
            <person name="Bills G.F."/>
            <person name="Dong Y."/>
            <person name="Huang W."/>
            <person name="Nel W.J."/>
            <person name="Swalarsk-Parry B.S."/>
            <person name="Vaghefi N."/>
            <person name="Wilken P.M."/>
            <person name="An Z."/>
            <person name="de Beer Z.W."/>
            <person name="De Vos L."/>
            <person name="Chen L."/>
            <person name="Duong T.A."/>
            <person name="Gao Y."/>
            <person name="Hammerbacher A."/>
            <person name="Kikkert J.R."/>
            <person name="Li Y."/>
            <person name="Li H."/>
            <person name="Li K."/>
            <person name="Li Q."/>
            <person name="Liu X."/>
            <person name="Ma X."/>
            <person name="Naidoo K."/>
            <person name="Pethybridge S.J."/>
            <person name="Sun J."/>
            <person name="Steenkamp E.T."/>
            <person name="van der Nest M.A."/>
            <person name="van Wyk S."/>
            <person name="Wingfield M.J."/>
            <person name="Xiong C."/>
            <person name="Yue Q."/>
            <person name="Zhang X."/>
        </authorList>
    </citation>
    <scope>NUCLEOTIDE SEQUENCE [LARGE SCALE GENOMIC DNA]</scope>
    <source>
        <strain evidence="2 3">DSM 5745</strain>
    </source>
</reference>
<sequence>MSPPRIYSAMTIGLGLLSYATAQLKTQPLPSINEAYITIASGDCLNEFASVVSPTNDRSNCVSVGVIEPGSFIYTRATTHSPVRWLAVSQDADGNTRLSFNERGPGLSWRYTVKSSGEGYYGGLFIEADQDYAVFGPDWQVLSDGSVLAPDSDIDDPVQLALVLPVEDETAAVSDL</sequence>
<feature type="chain" id="PRO_5017750545" description="Secreted protein" evidence="1">
    <location>
        <begin position="23"/>
        <end position="176"/>
    </location>
</feature>
<organism evidence="2 3">
    <name type="scientific">Aspergillus mulundensis</name>
    <dbReference type="NCBI Taxonomy" id="1810919"/>
    <lineage>
        <taxon>Eukaryota</taxon>
        <taxon>Fungi</taxon>
        <taxon>Dikarya</taxon>
        <taxon>Ascomycota</taxon>
        <taxon>Pezizomycotina</taxon>
        <taxon>Eurotiomycetes</taxon>
        <taxon>Eurotiomycetidae</taxon>
        <taxon>Eurotiales</taxon>
        <taxon>Aspergillaceae</taxon>
        <taxon>Aspergillus</taxon>
        <taxon>Aspergillus subgen. Nidulantes</taxon>
    </lineage>
</organism>
<evidence type="ECO:0000313" key="3">
    <source>
        <dbReference type="Proteomes" id="UP000256690"/>
    </source>
</evidence>